<keyword evidence="5 9" id="KW-0418">Kinase</keyword>
<dbReference type="AlphaFoldDB" id="A0A5C8ZQT9"/>
<dbReference type="Proteomes" id="UP000321039">
    <property type="component" value="Unassembled WGS sequence"/>
</dbReference>
<dbReference type="CDD" id="cd00483">
    <property type="entry name" value="HPPK"/>
    <property type="match status" value="1"/>
</dbReference>
<keyword evidence="4" id="KW-0547">Nucleotide-binding</keyword>
<dbReference type="SUPFAM" id="SSF55083">
    <property type="entry name" value="6-hydroxymethyl-7,8-dihydropterin pyrophosphokinase, HPPK"/>
    <property type="match status" value="1"/>
</dbReference>
<sequence length="173" mass="19159">MTRVYLGLGSNIERERYLTAGLDALEALYGHLELSPVYDCEAIGFVGQPFLNMVVGIDTAASVAELARDLRRIETEHGRLPDAARYSPRQLDIDLLTWGDACGVVDGVLLPRPEILRNAFVLRPLAELAPEEVHPEAGQSYAALWSQFDQGSQAVRRVPFKWRGREISQSGPV</sequence>
<dbReference type="InterPro" id="IPR000550">
    <property type="entry name" value="Hppk"/>
</dbReference>
<reference evidence="9 10" key="1">
    <citation type="submission" date="2019-08" db="EMBL/GenBank/DDBJ databases">
        <title>Parahaliea maris sp. nov., isolated from the surface seawater.</title>
        <authorList>
            <person name="Liu Y."/>
        </authorList>
    </citation>
    <scope>NUCLEOTIDE SEQUENCE [LARGE SCALE GENOMIC DNA]</scope>
    <source>
        <strain evidence="9 10">HSLHS9</strain>
    </source>
</reference>
<keyword evidence="3 9" id="KW-0808">Transferase</keyword>
<dbReference type="Gene3D" id="3.30.70.560">
    <property type="entry name" value="7,8-Dihydro-6-hydroxymethylpterin-pyrophosphokinase HPPK"/>
    <property type="match status" value="1"/>
</dbReference>
<evidence type="ECO:0000256" key="2">
    <source>
        <dbReference type="ARBA" id="ARBA00013253"/>
    </source>
</evidence>
<proteinExistence type="predicted"/>
<dbReference type="InterPro" id="IPR035907">
    <property type="entry name" value="Hppk_sf"/>
</dbReference>
<name>A0A5C8ZQT9_9GAMM</name>
<dbReference type="GO" id="GO:0005524">
    <property type="term" value="F:ATP binding"/>
    <property type="evidence" value="ECO:0007669"/>
    <property type="project" value="UniProtKB-KW"/>
</dbReference>
<comment type="caution">
    <text evidence="9">The sequence shown here is derived from an EMBL/GenBank/DDBJ whole genome shotgun (WGS) entry which is preliminary data.</text>
</comment>
<evidence type="ECO:0000256" key="1">
    <source>
        <dbReference type="ARBA" id="ARBA00005051"/>
    </source>
</evidence>
<keyword evidence="10" id="KW-1185">Reference proteome</keyword>
<feature type="domain" description="7,8-dihydro-6-hydroxymethylpterin-pyrophosphokinase" evidence="8">
    <location>
        <begin position="5"/>
        <end position="130"/>
    </location>
</feature>
<evidence type="ECO:0000259" key="8">
    <source>
        <dbReference type="Pfam" id="PF01288"/>
    </source>
</evidence>
<keyword evidence="6" id="KW-0067">ATP-binding</keyword>
<dbReference type="EMBL" id="VRZA01000007">
    <property type="protein sequence ID" value="TXS90828.1"/>
    <property type="molecule type" value="Genomic_DNA"/>
</dbReference>
<dbReference type="PANTHER" id="PTHR43071:SF2">
    <property type="entry name" value="2-AMINO-4-HYDROXY-6-HYDROXYMETHYLDIHYDROPTERIDINE PYROPHOSPHOKINASE"/>
    <property type="match status" value="1"/>
</dbReference>
<accession>A0A5C8ZQT9</accession>
<dbReference type="GO" id="GO:0046654">
    <property type="term" value="P:tetrahydrofolate biosynthetic process"/>
    <property type="evidence" value="ECO:0007669"/>
    <property type="project" value="UniProtKB-UniPathway"/>
</dbReference>
<keyword evidence="7" id="KW-0289">Folate biosynthesis</keyword>
<dbReference type="UniPathway" id="UPA00077">
    <property type="reaction ID" value="UER00155"/>
</dbReference>
<evidence type="ECO:0000256" key="6">
    <source>
        <dbReference type="ARBA" id="ARBA00022840"/>
    </source>
</evidence>
<dbReference type="PANTHER" id="PTHR43071">
    <property type="entry name" value="2-AMINO-4-HYDROXY-6-HYDROXYMETHYLDIHYDROPTERIDINE PYROPHOSPHOKINASE"/>
    <property type="match status" value="1"/>
</dbReference>
<evidence type="ECO:0000256" key="3">
    <source>
        <dbReference type="ARBA" id="ARBA00022679"/>
    </source>
</evidence>
<gene>
    <name evidence="9" type="primary">folK</name>
    <name evidence="9" type="ORF">FV139_17820</name>
</gene>
<dbReference type="GO" id="GO:0046656">
    <property type="term" value="P:folic acid biosynthetic process"/>
    <property type="evidence" value="ECO:0007669"/>
    <property type="project" value="UniProtKB-KW"/>
</dbReference>
<dbReference type="GO" id="GO:0016301">
    <property type="term" value="F:kinase activity"/>
    <property type="evidence" value="ECO:0007669"/>
    <property type="project" value="UniProtKB-KW"/>
</dbReference>
<evidence type="ECO:0000256" key="7">
    <source>
        <dbReference type="ARBA" id="ARBA00022909"/>
    </source>
</evidence>
<dbReference type="EC" id="2.7.6.3" evidence="2"/>
<dbReference type="Pfam" id="PF01288">
    <property type="entry name" value="HPPK"/>
    <property type="match status" value="1"/>
</dbReference>
<comment type="pathway">
    <text evidence="1">Cofactor biosynthesis; tetrahydrofolate biosynthesis; 2-amino-4-hydroxy-6-hydroxymethyl-7,8-dihydropteridine diphosphate from 7,8-dihydroneopterin triphosphate: step 4/4.</text>
</comment>
<evidence type="ECO:0000256" key="4">
    <source>
        <dbReference type="ARBA" id="ARBA00022741"/>
    </source>
</evidence>
<organism evidence="9 10">
    <name type="scientific">Parahaliea maris</name>
    <dbReference type="NCBI Taxonomy" id="2716870"/>
    <lineage>
        <taxon>Bacteria</taxon>
        <taxon>Pseudomonadati</taxon>
        <taxon>Pseudomonadota</taxon>
        <taxon>Gammaproteobacteria</taxon>
        <taxon>Cellvibrionales</taxon>
        <taxon>Halieaceae</taxon>
        <taxon>Parahaliea</taxon>
    </lineage>
</organism>
<evidence type="ECO:0000313" key="9">
    <source>
        <dbReference type="EMBL" id="TXS90828.1"/>
    </source>
</evidence>
<dbReference type="GO" id="GO:0003848">
    <property type="term" value="F:2-amino-4-hydroxy-6-hydroxymethyldihydropteridine diphosphokinase activity"/>
    <property type="evidence" value="ECO:0007669"/>
    <property type="project" value="UniProtKB-EC"/>
</dbReference>
<dbReference type="NCBIfam" id="TIGR01498">
    <property type="entry name" value="folK"/>
    <property type="match status" value="1"/>
</dbReference>
<evidence type="ECO:0000256" key="5">
    <source>
        <dbReference type="ARBA" id="ARBA00022777"/>
    </source>
</evidence>
<protein>
    <recommendedName>
        <fullName evidence="2">2-amino-4-hydroxy-6-hydroxymethyldihydropteridine diphosphokinase</fullName>
        <ecNumber evidence="2">2.7.6.3</ecNumber>
    </recommendedName>
</protein>
<dbReference type="RefSeq" id="WP_148069826.1">
    <property type="nucleotide sequence ID" value="NZ_VRZA01000007.1"/>
</dbReference>
<evidence type="ECO:0000313" key="10">
    <source>
        <dbReference type="Proteomes" id="UP000321039"/>
    </source>
</evidence>